<evidence type="ECO:0000256" key="1">
    <source>
        <dbReference type="ARBA" id="ARBA00008645"/>
    </source>
</evidence>
<organism evidence="4 5">
    <name type="scientific">Lagenidium giganteum</name>
    <dbReference type="NCBI Taxonomy" id="4803"/>
    <lineage>
        <taxon>Eukaryota</taxon>
        <taxon>Sar</taxon>
        <taxon>Stramenopiles</taxon>
        <taxon>Oomycota</taxon>
        <taxon>Peronosporomycetes</taxon>
        <taxon>Pythiales</taxon>
        <taxon>Pythiaceae</taxon>
    </lineage>
</organism>
<comment type="similarity">
    <text evidence="1">Belongs to the AB hydrolase superfamily.</text>
</comment>
<proteinExistence type="inferred from homology"/>
<evidence type="ECO:0000259" key="3">
    <source>
        <dbReference type="Pfam" id="PF08386"/>
    </source>
</evidence>
<dbReference type="InterPro" id="IPR013595">
    <property type="entry name" value="Pept_S33_TAP-like_C"/>
</dbReference>
<dbReference type="InterPro" id="IPR029058">
    <property type="entry name" value="AB_hydrolase_fold"/>
</dbReference>
<comment type="caution">
    <text evidence="4">The sequence shown here is derived from an EMBL/GenBank/DDBJ whole genome shotgun (WGS) entry which is preliminary data.</text>
</comment>
<keyword evidence="2" id="KW-0472">Membrane</keyword>
<feature type="domain" description="Peptidase S33 tripeptidyl aminopeptidase-like C-terminal" evidence="3">
    <location>
        <begin position="414"/>
        <end position="469"/>
    </location>
</feature>
<evidence type="ECO:0000313" key="5">
    <source>
        <dbReference type="Proteomes" id="UP001146120"/>
    </source>
</evidence>
<feature type="transmembrane region" description="Helical" evidence="2">
    <location>
        <begin position="553"/>
        <end position="573"/>
    </location>
</feature>
<reference evidence="4" key="1">
    <citation type="submission" date="2022-11" db="EMBL/GenBank/DDBJ databases">
        <authorList>
            <person name="Morgan W.R."/>
            <person name="Tartar A."/>
        </authorList>
    </citation>
    <scope>NUCLEOTIDE SEQUENCE</scope>
    <source>
        <strain evidence="4">ARSEF 373</strain>
    </source>
</reference>
<dbReference type="PANTHER" id="PTHR43039">
    <property type="entry name" value="ESTERASE-RELATED"/>
    <property type="match status" value="1"/>
</dbReference>
<name>A0AAV2ZHQ6_9STRA</name>
<keyword evidence="5" id="KW-1185">Reference proteome</keyword>
<dbReference type="Proteomes" id="UP001146120">
    <property type="component" value="Unassembled WGS sequence"/>
</dbReference>
<dbReference type="AlphaFoldDB" id="A0AAV2ZHQ6"/>
<dbReference type="Pfam" id="PF08386">
    <property type="entry name" value="Abhydrolase_4"/>
    <property type="match status" value="1"/>
</dbReference>
<keyword evidence="2" id="KW-0812">Transmembrane</keyword>
<keyword evidence="2" id="KW-1133">Transmembrane helix</keyword>
<sequence length="608" mass="66149">MMTTVDDRIAECAIAKMPLCHNKDICTDASDRKIDVFFKRIRAIGPVVAPNVWFLQGGPGAASPAMESAMAQMFIALQGRVNVYTMDHRGTGRSTKLDCVASQATTSGSPGGTNVEPQEVPACSQELHELYGDLASFSITSAASDISRFISTETKDEPTIVYGVSYGTSLVERLIHLETPNIVGYVLDGISTASGSDVKNFEYFSTWDRDYGEIGQIFLDACTKDTDCGGKFKGKTVEEVIKALIKKMDTDASFKCGKVLTGASDETGSMGIPPSFALRQLFGGLLMDASTRPFIPVLAYRMTRCSADDVAVVRHFVNASQGMLAHDSEEDVLYTSNLLYNLIVYSDMWETPMPSEQTMLDRFTNTTISNGGTYASIAQYCAFSKEDSPTCTKYNVGNYKAKALLYKKDKYWNKAATSTESASVLLLSGKMDPQTPHKYAEYLYDAIKGEADVTKKLVTFEHATHGTLWTTPLSDDSDAPTCGMEIMTSYVKGQGQLSKLDTSCVGKMPPISFKVPDSIREALLSTNDLYDGKLQAAPGSDATSSSSSKYKTAFIVFVVLFAVAVVVAGIFAFRLRAAKKKRGVQNEEFGAELPTTPKAASYHQDNRV</sequence>
<dbReference type="SUPFAM" id="SSF53474">
    <property type="entry name" value="alpha/beta-Hydrolases"/>
    <property type="match status" value="1"/>
</dbReference>
<dbReference type="EMBL" id="DAKRPA010000003">
    <property type="protein sequence ID" value="DBA05085.1"/>
    <property type="molecule type" value="Genomic_DNA"/>
</dbReference>
<gene>
    <name evidence="4" type="ORF">N0F65_000773</name>
</gene>
<evidence type="ECO:0000313" key="4">
    <source>
        <dbReference type="EMBL" id="DBA05085.1"/>
    </source>
</evidence>
<accession>A0AAV2ZHQ6</accession>
<evidence type="ECO:0000256" key="2">
    <source>
        <dbReference type="SAM" id="Phobius"/>
    </source>
</evidence>
<protein>
    <recommendedName>
        <fullName evidence="3">Peptidase S33 tripeptidyl aminopeptidase-like C-terminal domain-containing protein</fullName>
    </recommendedName>
</protein>
<dbReference type="Gene3D" id="3.40.50.1820">
    <property type="entry name" value="alpha/beta hydrolase"/>
    <property type="match status" value="1"/>
</dbReference>
<reference evidence="4" key="2">
    <citation type="journal article" date="2023" name="Microbiol Resour">
        <title>Decontamination and Annotation of the Draft Genome Sequence of the Oomycete Lagenidium giganteum ARSEF 373.</title>
        <authorList>
            <person name="Morgan W.R."/>
            <person name="Tartar A."/>
        </authorList>
    </citation>
    <scope>NUCLEOTIDE SEQUENCE</scope>
    <source>
        <strain evidence="4">ARSEF 373</strain>
    </source>
</reference>